<protein>
    <submittedName>
        <fullName evidence="1">Uncharacterized protein</fullName>
    </submittedName>
</protein>
<organism evidence="1 2">
    <name type="scientific">Botryobasidium botryosum (strain FD-172 SS1)</name>
    <dbReference type="NCBI Taxonomy" id="930990"/>
    <lineage>
        <taxon>Eukaryota</taxon>
        <taxon>Fungi</taxon>
        <taxon>Dikarya</taxon>
        <taxon>Basidiomycota</taxon>
        <taxon>Agaricomycotina</taxon>
        <taxon>Agaricomycetes</taxon>
        <taxon>Cantharellales</taxon>
        <taxon>Botryobasidiaceae</taxon>
        <taxon>Botryobasidium</taxon>
    </lineage>
</organism>
<sequence>MHSLPPCVHLVLARSLILHWRSGFSTDFPRCLARTRDEHVSSLVNPKASLSVHSSIGVPTAWMLFPDSSPAAIRTLRLALLPLRPLVASVAYNHRTWRSPHSAYLRATAPLKLTAGEKAHHKFLECWGKLMYCDNARTQGASANYIQATKSTSK</sequence>
<dbReference type="Proteomes" id="UP000027195">
    <property type="component" value="Unassembled WGS sequence"/>
</dbReference>
<proteinExistence type="predicted"/>
<name>A0A067MMR8_BOTB1</name>
<dbReference type="HOGENOM" id="CLU_1703925_0_0_1"/>
<evidence type="ECO:0000313" key="1">
    <source>
        <dbReference type="EMBL" id="KDQ16025.1"/>
    </source>
</evidence>
<dbReference type="AlphaFoldDB" id="A0A067MMR8"/>
<evidence type="ECO:0000313" key="2">
    <source>
        <dbReference type="Proteomes" id="UP000027195"/>
    </source>
</evidence>
<reference evidence="2" key="1">
    <citation type="journal article" date="2014" name="Proc. Natl. Acad. Sci. U.S.A.">
        <title>Extensive sampling of basidiomycete genomes demonstrates inadequacy of the white-rot/brown-rot paradigm for wood decay fungi.</title>
        <authorList>
            <person name="Riley R."/>
            <person name="Salamov A.A."/>
            <person name="Brown D.W."/>
            <person name="Nagy L.G."/>
            <person name="Floudas D."/>
            <person name="Held B.W."/>
            <person name="Levasseur A."/>
            <person name="Lombard V."/>
            <person name="Morin E."/>
            <person name="Otillar R."/>
            <person name="Lindquist E.A."/>
            <person name="Sun H."/>
            <person name="LaButti K.M."/>
            <person name="Schmutz J."/>
            <person name="Jabbour D."/>
            <person name="Luo H."/>
            <person name="Baker S.E."/>
            <person name="Pisabarro A.G."/>
            <person name="Walton J.D."/>
            <person name="Blanchette R.A."/>
            <person name="Henrissat B."/>
            <person name="Martin F."/>
            <person name="Cullen D."/>
            <person name="Hibbett D.S."/>
            <person name="Grigoriev I.V."/>
        </authorList>
    </citation>
    <scope>NUCLEOTIDE SEQUENCE [LARGE SCALE GENOMIC DNA]</scope>
    <source>
        <strain evidence="2">FD-172 SS1</strain>
    </source>
</reference>
<dbReference type="EMBL" id="KL198029">
    <property type="protein sequence ID" value="KDQ16025.1"/>
    <property type="molecule type" value="Genomic_DNA"/>
</dbReference>
<dbReference type="InParanoid" id="A0A067MMR8"/>
<keyword evidence="2" id="KW-1185">Reference proteome</keyword>
<accession>A0A067MMR8</accession>
<gene>
    <name evidence="1" type="ORF">BOTBODRAFT_266070</name>
</gene>